<feature type="domain" description="Putative plant transposon protein" evidence="2">
    <location>
        <begin position="86"/>
        <end position="228"/>
    </location>
</feature>
<dbReference type="Proteomes" id="UP001152561">
    <property type="component" value="Unassembled WGS sequence"/>
</dbReference>
<dbReference type="AlphaFoldDB" id="A0A9Q1N1F3"/>
<comment type="caution">
    <text evidence="3">The sequence shown here is derived from an EMBL/GenBank/DDBJ whole genome shotgun (WGS) entry which is preliminary data.</text>
</comment>
<feature type="region of interest" description="Disordered" evidence="1">
    <location>
        <begin position="55"/>
        <end position="86"/>
    </location>
</feature>
<reference evidence="4" key="1">
    <citation type="journal article" date="2023" name="Proc. Natl. Acad. Sci. U.S.A.">
        <title>Genomic and structural basis for evolution of tropane alkaloid biosynthesis.</title>
        <authorList>
            <person name="Wanga Y.-J."/>
            <person name="Taina T."/>
            <person name="Yua J.-Y."/>
            <person name="Lia J."/>
            <person name="Xua B."/>
            <person name="Chenc J."/>
            <person name="D'Auriad J.C."/>
            <person name="Huanga J.-P."/>
            <person name="Huanga S.-X."/>
        </authorList>
    </citation>
    <scope>NUCLEOTIDE SEQUENCE [LARGE SCALE GENOMIC DNA]</scope>
    <source>
        <strain evidence="4">cv. KIB-2019</strain>
    </source>
</reference>
<evidence type="ECO:0000256" key="1">
    <source>
        <dbReference type="SAM" id="MobiDB-lite"/>
    </source>
</evidence>
<dbReference type="InterPro" id="IPR046796">
    <property type="entry name" value="Transposase_32_dom"/>
</dbReference>
<dbReference type="Pfam" id="PF20167">
    <property type="entry name" value="Transposase_32"/>
    <property type="match status" value="1"/>
</dbReference>
<name>A0A9Q1N1F3_9SOLA</name>
<feature type="compositionally biased region" description="Low complexity" evidence="1">
    <location>
        <begin position="1"/>
        <end position="13"/>
    </location>
</feature>
<dbReference type="OrthoDB" id="1432796at2759"/>
<feature type="region of interest" description="Disordered" evidence="1">
    <location>
        <begin position="1"/>
        <end position="33"/>
    </location>
</feature>
<evidence type="ECO:0000259" key="2">
    <source>
        <dbReference type="Pfam" id="PF20167"/>
    </source>
</evidence>
<evidence type="ECO:0000313" key="3">
    <source>
        <dbReference type="EMBL" id="KAJ8573798.1"/>
    </source>
</evidence>
<gene>
    <name evidence="3" type="ORF">K7X08_010309</name>
</gene>
<protein>
    <recommendedName>
        <fullName evidence="2">Putative plant transposon protein domain-containing protein</fullName>
    </recommendedName>
</protein>
<sequence>MGGSSRTPSTSTPQAETEKEKEEEEMSDDIPLRNFIAKGVRKTYWNVASTSKATDEKINPDYIAPTSEATPASEQENTESKTDSEDTTSKKFEKVYLYNKVYNFTPNIINSTIGIIISEREPQLNPTVEELNSMIKYLTGNLITVWVPHSPISKITALFATLHKLVIYNWLPSLNETVVTLDQASLLFKIGRNQKVDLGTFIFNHVVNLAERQSNSALPYPSLIFQILFNQGFKTPKGEKLSPSLEVYSVQLLVVNIRDRVIDLPWKKDEWGNDTSKDVGQGNVPMSKDWLRQHIAKLDRQIQDLVRARNYYVDLLSSQKWGEDDADDVAVGSRQTQTGERS</sequence>
<evidence type="ECO:0000313" key="4">
    <source>
        <dbReference type="Proteomes" id="UP001152561"/>
    </source>
</evidence>
<dbReference type="EMBL" id="JAJAGQ010000001">
    <property type="protein sequence ID" value="KAJ8573798.1"/>
    <property type="molecule type" value="Genomic_DNA"/>
</dbReference>
<organism evidence="3 4">
    <name type="scientific">Anisodus acutangulus</name>
    <dbReference type="NCBI Taxonomy" id="402998"/>
    <lineage>
        <taxon>Eukaryota</taxon>
        <taxon>Viridiplantae</taxon>
        <taxon>Streptophyta</taxon>
        <taxon>Embryophyta</taxon>
        <taxon>Tracheophyta</taxon>
        <taxon>Spermatophyta</taxon>
        <taxon>Magnoliopsida</taxon>
        <taxon>eudicotyledons</taxon>
        <taxon>Gunneridae</taxon>
        <taxon>Pentapetalae</taxon>
        <taxon>asterids</taxon>
        <taxon>lamiids</taxon>
        <taxon>Solanales</taxon>
        <taxon>Solanaceae</taxon>
        <taxon>Solanoideae</taxon>
        <taxon>Hyoscyameae</taxon>
        <taxon>Anisodus</taxon>
    </lineage>
</organism>
<keyword evidence="4" id="KW-1185">Reference proteome</keyword>
<accession>A0A9Q1N1F3</accession>
<proteinExistence type="predicted"/>